<organism evidence="2 3">
    <name type="scientific">Rhododendron griersonianum</name>
    <dbReference type="NCBI Taxonomy" id="479676"/>
    <lineage>
        <taxon>Eukaryota</taxon>
        <taxon>Viridiplantae</taxon>
        <taxon>Streptophyta</taxon>
        <taxon>Embryophyta</taxon>
        <taxon>Tracheophyta</taxon>
        <taxon>Spermatophyta</taxon>
        <taxon>Magnoliopsida</taxon>
        <taxon>eudicotyledons</taxon>
        <taxon>Gunneridae</taxon>
        <taxon>Pentapetalae</taxon>
        <taxon>asterids</taxon>
        <taxon>Ericales</taxon>
        <taxon>Ericaceae</taxon>
        <taxon>Ericoideae</taxon>
        <taxon>Rhodoreae</taxon>
        <taxon>Rhododendron</taxon>
    </lineage>
</organism>
<evidence type="ECO:0000313" key="2">
    <source>
        <dbReference type="EMBL" id="KAG5556051.1"/>
    </source>
</evidence>
<gene>
    <name evidence="2" type="ORF">RHGRI_006620</name>
</gene>
<dbReference type="InterPro" id="IPR021099">
    <property type="entry name" value="PORR_domain"/>
</dbReference>
<accession>A0AAV6KUE9</accession>
<name>A0AAV6KUE9_9ERIC</name>
<protein>
    <recommendedName>
        <fullName evidence="1">PORR domain-containing protein</fullName>
    </recommendedName>
</protein>
<proteinExistence type="predicted"/>
<reference evidence="2" key="1">
    <citation type="submission" date="2020-08" db="EMBL/GenBank/DDBJ databases">
        <title>Plant Genome Project.</title>
        <authorList>
            <person name="Zhang R.-G."/>
        </authorList>
    </citation>
    <scope>NUCLEOTIDE SEQUENCE</scope>
    <source>
        <strain evidence="2">WSP0</strain>
        <tissue evidence="2">Leaf</tissue>
    </source>
</reference>
<sequence>MKILQKFTHTILKLEPSSTGLPFGPFNSTTQRRWKKRPVSTAQTRLESQRTRDSKLDKLTSRLNQLARSLTFHRLISARKRSPFVSLHLISRWKNVVGLHVSTTVFLRKYPHVFEVFTHPLRRIACCRIGRKMRDLIQEEEDSIRELELENVLRIKKLLMMSVNGTIHIHGLRLARRELGLPKDFRESILQKYSNEFRLVDLEIVGMVDRGEVGVAEFETKYAFPISLPTGFKIEAGYRERLRNWQRLPYVKPYERKEVVRVRTCGGAERFEKRAVGILHEFLCLTVEKMVGVERLVHFRKDLGIEVNLREVILKHPGIFYLSTKGSAQTVFLREAYSKGCLIVPNQIYAVRRKMLDLILTGRRNTRELRSQTEVNDESRSVAHNVNEGGTRDGDWVIPLLDNFKDQSNADSSVRYNLQGNLLFREQNFPGFEECGKPGILDLGCPCLYPTFIHSFENHFPMHACSTFESDNLGDMAEPSLEGASRETWPSLASRSFMEDMAEPSLEGASW</sequence>
<dbReference type="PANTHER" id="PTHR31476">
    <property type="entry name" value="PROTEIN WHAT'S THIS FACTOR 1 HOMOLOG, CHLOROPLASTIC"/>
    <property type="match status" value="1"/>
</dbReference>
<dbReference type="AlphaFoldDB" id="A0AAV6KUE9"/>
<evidence type="ECO:0000313" key="3">
    <source>
        <dbReference type="Proteomes" id="UP000823749"/>
    </source>
</evidence>
<feature type="domain" description="PORR" evidence="1">
    <location>
        <begin position="52"/>
        <end position="363"/>
    </location>
</feature>
<dbReference type="GO" id="GO:0003723">
    <property type="term" value="F:RNA binding"/>
    <property type="evidence" value="ECO:0007669"/>
    <property type="project" value="InterPro"/>
</dbReference>
<evidence type="ECO:0000259" key="1">
    <source>
        <dbReference type="Pfam" id="PF11955"/>
    </source>
</evidence>
<dbReference type="PANTHER" id="PTHR31476:SF12">
    <property type="entry name" value="UBIQUITIN CARBOXYL-TERMINAL HYDROLASE FAMILY PROTEIN"/>
    <property type="match status" value="1"/>
</dbReference>
<comment type="caution">
    <text evidence="2">The sequence shown here is derived from an EMBL/GenBank/DDBJ whole genome shotgun (WGS) entry which is preliminary data.</text>
</comment>
<keyword evidence="3" id="KW-1185">Reference proteome</keyword>
<dbReference type="InterPro" id="IPR045040">
    <property type="entry name" value="PORR_fam"/>
</dbReference>
<dbReference type="EMBL" id="JACTNZ010000003">
    <property type="protein sequence ID" value="KAG5556051.1"/>
    <property type="molecule type" value="Genomic_DNA"/>
</dbReference>
<dbReference type="Proteomes" id="UP000823749">
    <property type="component" value="Chromosome 3"/>
</dbReference>
<dbReference type="Pfam" id="PF11955">
    <property type="entry name" value="PORR"/>
    <property type="match status" value="1"/>
</dbReference>